<accession>A0A4R6B2G8</accession>
<dbReference type="OrthoDB" id="7391570at2"/>
<keyword evidence="2" id="KW-0863">Zinc-finger</keyword>
<dbReference type="RefSeq" id="WP_133342429.1">
    <property type="nucleotide sequence ID" value="NZ_SMZO01000014.1"/>
</dbReference>
<dbReference type="Proteomes" id="UP000294562">
    <property type="component" value="Unassembled WGS sequence"/>
</dbReference>
<dbReference type="Pfam" id="PF10276">
    <property type="entry name" value="zf-CHCC"/>
    <property type="match status" value="1"/>
</dbReference>
<proteinExistence type="predicted"/>
<keyword evidence="3" id="KW-1185">Reference proteome</keyword>
<evidence type="ECO:0000313" key="3">
    <source>
        <dbReference type="Proteomes" id="UP000294562"/>
    </source>
</evidence>
<protein>
    <submittedName>
        <fullName evidence="2">Zinc-finger domain-containing protein</fullName>
    </submittedName>
</protein>
<comment type="caution">
    <text evidence="2">The sequence shown here is derived from an EMBL/GenBank/DDBJ whole genome shotgun (WGS) entry which is preliminary data.</text>
</comment>
<keyword evidence="2" id="KW-0479">Metal-binding</keyword>
<reference evidence="2 3" key="1">
    <citation type="submission" date="2019-03" db="EMBL/GenBank/DDBJ databases">
        <title>Rhodobacteraceae bacterium SM1902, a new member of the family Rhodobacteraceae isolated from Yantai.</title>
        <authorList>
            <person name="Sun Y."/>
        </authorList>
    </citation>
    <scope>NUCLEOTIDE SEQUENCE [LARGE SCALE GENOMIC DNA]</scope>
    <source>
        <strain evidence="2 3">SM1902</strain>
    </source>
</reference>
<evidence type="ECO:0000259" key="1">
    <source>
        <dbReference type="Pfam" id="PF10276"/>
    </source>
</evidence>
<dbReference type="GO" id="GO:0008270">
    <property type="term" value="F:zinc ion binding"/>
    <property type="evidence" value="ECO:0007669"/>
    <property type="project" value="UniProtKB-KW"/>
</dbReference>
<gene>
    <name evidence="2" type="ORF">E2L05_08160</name>
</gene>
<dbReference type="InterPro" id="IPR019401">
    <property type="entry name" value="Znf_CHCC"/>
</dbReference>
<sequence length="63" mass="6917">MPIAPPETEIVDAWRVACDGGEGALGHPRVWYSIPKDKGWVECGYCDKKIIHSSFADKIADAD</sequence>
<dbReference type="EMBL" id="SMZO01000014">
    <property type="protein sequence ID" value="TDL89066.1"/>
    <property type="molecule type" value="Genomic_DNA"/>
</dbReference>
<organism evidence="2 3">
    <name type="scientific">Meridianimarinicoccus aquatilis</name>
    <dbReference type="NCBI Taxonomy" id="2552766"/>
    <lineage>
        <taxon>Bacteria</taxon>
        <taxon>Pseudomonadati</taxon>
        <taxon>Pseudomonadota</taxon>
        <taxon>Alphaproteobacteria</taxon>
        <taxon>Rhodobacterales</taxon>
        <taxon>Paracoccaceae</taxon>
        <taxon>Meridianimarinicoccus</taxon>
    </lineage>
</organism>
<feature type="domain" description="Zinc finger CHCC-type" evidence="1">
    <location>
        <begin position="14"/>
        <end position="48"/>
    </location>
</feature>
<evidence type="ECO:0000313" key="2">
    <source>
        <dbReference type="EMBL" id="TDL89066.1"/>
    </source>
</evidence>
<dbReference type="AlphaFoldDB" id="A0A4R6B2G8"/>
<dbReference type="Gene3D" id="2.60.260.40">
    <property type="entry name" value="q5lls5 like domains"/>
    <property type="match status" value="1"/>
</dbReference>
<keyword evidence="2" id="KW-0862">Zinc</keyword>
<name>A0A4R6B2G8_9RHOB</name>